<feature type="region of interest" description="Disordered" evidence="1">
    <location>
        <begin position="279"/>
        <end position="301"/>
    </location>
</feature>
<dbReference type="Proteomes" id="UP001165060">
    <property type="component" value="Unassembled WGS sequence"/>
</dbReference>
<feature type="non-terminal residue" evidence="2">
    <location>
        <position position="1"/>
    </location>
</feature>
<feature type="compositionally biased region" description="Low complexity" evidence="1">
    <location>
        <begin position="279"/>
        <end position="289"/>
    </location>
</feature>
<feature type="compositionally biased region" description="Pro residues" evidence="1">
    <location>
        <begin position="58"/>
        <end position="69"/>
    </location>
</feature>
<comment type="caution">
    <text evidence="2">The sequence shown here is derived from an EMBL/GenBank/DDBJ whole genome shotgun (WGS) entry which is preliminary data.</text>
</comment>
<protein>
    <submittedName>
        <fullName evidence="2">Uncharacterized protein</fullName>
    </submittedName>
</protein>
<sequence>YEIASMACRLDDAAELPSRLEVLLTSAAELSYTAVENQRWHHKVAATSILDQLRTSNSPPPPLPAPPSPQMLKAHRAPAALPSVLATSSEDDSAEEMGLDEDEGSPSDEWRPSSPAPPLASPNPEMWASAAIETTSRLSVVIPPPPKRNRSSSNSSEASSASRSPGGFWIKRPTSPIDRDASLSFATSPTSADGSFDADELIPGLSLDHASPKARSRDDAGLLEEVGRKRASCLSSFQSATNLAGDLERELRLSEVEAAPPPSSASLLPPPLPLKRSQSYSAFSSSARSPDATTDPLNSSATVFGGKDKEALVREYFKNILALMLENEIKAHCLAARKTGSVS</sequence>
<feature type="compositionally biased region" description="Polar residues" evidence="1">
    <location>
        <begin position="291"/>
        <end position="301"/>
    </location>
</feature>
<dbReference type="EMBL" id="BRYB01004772">
    <property type="protein sequence ID" value="GMI36551.1"/>
    <property type="molecule type" value="Genomic_DNA"/>
</dbReference>
<feature type="region of interest" description="Disordered" evidence="1">
    <location>
        <begin position="86"/>
        <end position="124"/>
    </location>
</feature>
<evidence type="ECO:0000313" key="2">
    <source>
        <dbReference type="EMBL" id="GMI36551.1"/>
    </source>
</evidence>
<feature type="compositionally biased region" description="Polar residues" evidence="1">
    <location>
        <begin position="184"/>
        <end position="193"/>
    </location>
</feature>
<proteinExistence type="predicted"/>
<feature type="compositionally biased region" description="Low complexity" evidence="1">
    <location>
        <begin position="151"/>
        <end position="165"/>
    </location>
</feature>
<gene>
    <name evidence="2" type="ORF">TeGR_g2012</name>
</gene>
<feature type="region of interest" description="Disordered" evidence="1">
    <location>
        <begin position="137"/>
        <end position="197"/>
    </location>
</feature>
<accession>A0ABQ6MYW1</accession>
<name>A0ABQ6MYW1_9STRA</name>
<evidence type="ECO:0000313" key="3">
    <source>
        <dbReference type="Proteomes" id="UP001165060"/>
    </source>
</evidence>
<reference evidence="2 3" key="1">
    <citation type="journal article" date="2023" name="Commun. Biol.">
        <title>Genome analysis of Parmales, the sister group of diatoms, reveals the evolutionary specialization of diatoms from phago-mixotrophs to photoautotrophs.</title>
        <authorList>
            <person name="Ban H."/>
            <person name="Sato S."/>
            <person name="Yoshikawa S."/>
            <person name="Yamada K."/>
            <person name="Nakamura Y."/>
            <person name="Ichinomiya M."/>
            <person name="Sato N."/>
            <person name="Blanc-Mathieu R."/>
            <person name="Endo H."/>
            <person name="Kuwata A."/>
            <person name="Ogata H."/>
        </authorList>
    </citation>
    <scope>NUCLEOTIDE SEQUENCE [LARGE SCALE GENOMIC DNA]</scope>
</reference>
<keyword evidence="3" id="KW-1185">Reference proteome</keyword>
<feature type="compositionally biased region" description="Acidic residues" evidence="1">
    <location>
        <begin position="89"/>
        <end position="106"/>
    </location>
</feature>
<organism evidence="2 3">
    <name type="scientific">Tetraparma gracilis</name>
    <dbReference type="NCBI Taxonomy" id="2962635"/>
    <lineage>
        <taxon>Eukaryota</taxon>
        <taxon>Sar</taxon>
        <taxon>Stramenopiles</taxon>
        <taxon>Ochrophyta</taxon>
        <taxon>Bolidophyceae</taxon>
        <taxon>Parmales</taxon>
        <taxon>Triparmaceae</taxon>
        <taxon>Tetraparma</taxon>
    </lineage>
</organism>
<evidence type="ECO:0000256" key="1">
    <source>
        <dbReference type="SAM" id="MobiDB-lite"/>
    </source>
</evidence>
<feature type="region of interest" description="Disordered" evidence="1">
    <location>
        <begin position="53"/>
        <end position="74"/>
    </location>
</feature>